<organism evidence="7 8">
    <name type="scientific">Ignelater luminosus</name>
    <name type="common">Cucubano</name>
    <name type="synonym">Pyrophorus luminosus</name>
    <dbReference type="NCBI Taxonomy" id="2038154"/>
    <lineage>
        <taxon>Eukaryota</taxon>
        <taxon>Metazoa</taxon>
        <taxon>Ecdysozoa</taxon>
        <taxon>Arthropoda</taxon>
        <taxon>Hexapoda</taxon>
        <taxon>Insecta</taxon>
        <taxon>Pterygota</taxon>
        <taxon>Neoptera</taxon>
        <taxon>Endopterygota</taxon>
        <taxon>Coleoptera</taxon>
        <taxon>Polyphaga</taxon>
        <taxon>Elateriformia</taxon>
        <taxon>Elateroidea</taxon>
        <taxon>Elateridae</taxon>
        <taxon>Agrypninae</taxon>
        <taxon>Pyrophorini</taxon>
        <taxon>Ignelater</taxon>
    </lineage>
</organism>
<dbReference type="AlphaFoldDB" id="A0A8K0DB91"/>
<dbReference type="InterPro" id="IPR033704">
    <property type="entry name" value="dUTPase_trimeric"/>
</dbReference>
<comment type="caution">
    <text evidence="7">The sequence shown here is derived from an EMBL/GenBank/DDBJ whole genome shotgun (WGS) entry which is preliminary data.</text>
</comment>
<evidence type="ECO:0000313" key="8">
    <source>
        <dbReference type="Proteomes" id="UP000801492"/>
    </source>
</evidence>
<dbReference type="GO" id="GO:0006226">
    <property type="term" value="P:dUMP biosynthetic process"/>
    <property type="evidence" value="ECO:0007669"/>
    <property type="project" value="UniProtKB-UniRule"/>
</dbReference>
<dbReference type="SUPFAM" id="SSF51283">
    <property type="entry name" value="dUTPase-like"/>
    <property type="match status" value="1"/>
</dbReference>
<dbReference type="InterPro" id="IPR036157">
    <property type="entry name" value="dUTPase-like_sf"/>
</dbReference>
<keyword evidence="8" id="KW-1185">Reference proteome</keyword>
<accession>A0A8K0DB91</accession>
<dbReference type="EC" id="3.6.1.23" evidence="5"/>
<proteinExistence type="inferred from homology"/>
<keyword evidence="5" id="KW-0460">Magnesium</keyword>
<dbReference type="CDD" id="cd07557">
    <property type="entry name" value="trimeric_dUTPase"/>
    <property type="match status" value="1"/>
</dbReference>
<dbReference type="InterPro" id="IPR029054">
    <property type="entry name" value="dUTPase-like"/>
</dbReference>
<evidence type="ECO:0000259" key="6">
    <source>
        <dbReference type="Pfam" id="PF00692"/>
    </source>
</evidence>
<sequence length="120" mass="12608">MTACLPTRGSSCAVGLNLYGAGCHSISLISRLAVGTGLIFKLSACCYGRIAPRSGLAPFDGIDVGAGIMDEDHRGCISVLIINHSETTFNVSVGDRIVQLICERILYPTVEEASTMSSNV</sequence>
<evidence type="ECO:0000256" key="5">
    <source>
        <dbReference type="RuleBase" id="RU367024"/>
    </source>
</evidence>
<dbReference type="EMBL" id="VTPC01003963">
    <property type="protein sequence ID" value="KAF2897715.1"/>
    <property type="molecule type" value="Genomic_DNA"/>
</dbReference>
<protein>
    <recommendedName>
        <fullName evidence="5">Deoxyuridine 5'-triphosphate nucleotidohydrolase</fullName>
        <shortName evidence="5">dUTPase</shortName>
        <ecNumber evidence="5">3.6.1.23</ecNumber>
    </recommendedName>
    <alternativeName>
        <fullName evidence="5">dUTP pyrophosphatase</fullName>
    </alternativeName>
</protein>
<evidence type="ECO:0000256" key="1">
    <source>
        <dbReference type="ARBA" id="ARBA00005142"/>
    </source>
</evidence>
<dbReference type="GO" id="GO:0046081">
    <property type="term" value="P:dUTP catabolic process"/>
    <property type="evidence" value="ECO:0007669"/>
    <property type="project" value="UniProtKB-UniRule"/>
</dbReference>
<comment type="function">
    <text evidence="5">Involved in nucleotide metabolism via production of dUMP, the immediate precursor of thymidine nucleotides, and decreases the intracellular concentration of dUTP so that uracil cannot be incorporated into DNA.</text>
</comment>
<name>A0A8K0DB91_IGNLU</name>
<evidence type="ECO:0000256" key="2">
    <source>
        <dbReference type="ARBA" id="ARBA00006581"/>
    </source>
</evidence>
<dbReference type="GO" id="GO:0000287">
    <property type="term" value="F:magnesium ion binding"/>
    <property type="evidence" value="ECO:0007669"/>
    <property type="project" value="UniProtKB-UniRule"/>
</dbReference>
<keyword evidence="3 5" id="KW-0378">Hydrolase</keyword>
<evidence type="ECO:0000256" key="3">
    <source>
        <dbReference type="ARBA" id="ARBA00022801"/>
    </source>
</evidence>
<comment type="similarity">
    <text evidence="2 5">Belongs to the dUTPase family.</text>
</comment>
<feature type="domain" description="dUTPase-like" evidence="6">
    <location>
        <begin position="5"/>
        <end position="116"/>
    </location>
</feature>
<dbReference type="InterPro" id="IPR008181">
    <property type="entry name" value="dUTPase"/>
</dbReference>
<dbReference type="OrthoDB" id="419889at2759"/>
<reference evidence="7" key="1">
    <citation type="submission" date="2019-08" db="EMBL/GenBank/DDBJ databases">
        <title>The genome of the North American firefly Photinus pyralis.</title>
        <authorList>
            <consortium name="Photinus pyralis genome working group"/>
            <person name="Fallon T.R."/>
            <person name="Sander Lower S.E."/>
            <person name="Weng J.-K."/>
        </authorList>
    </citation>
    <scope>NUCLEOTIDE SEQUENCE</scope>
    <source>
        <strain evidence="7">TRF0915ILg1</strain>
        <tissue evidence="7">Whole body</tissue>
    </source>
</reference>
<comment type="cofactor">
    <cofactor evidence="5">
        <name>Mg(2+)</name>
        <dbReference type="ChEBI" id="CHEBI:18420"/>
    </cofactor>
</comment>
<dbReference type="Gene3D" id="2.70.40.10">
    <property type="match status" value="1"/>
</dbReference>
<dbReference type="Pfam" id="PF00692">
    <property type="entry name" value="dUTPase"/>
    <property type="match status" value="1"/>
</dbReference>
<dbReference type="PANTHER" id="PTHR11241:SF0">
    <property type="entry name" value="DEOXYURIDINE 5'-TRIPHOSPHATE NUCLEOTIDOHYDROLASE"/>
    <property type="match status" value="1"/>
</dbReference>
<dbReference type="UniPathway" id="UPA00610">
    <property type="reaction ID" value="UER00666"/>
</dbReference>
<comment type="catalytic activity">
    <reaction evidence="5">
        <text>dUTP + H2O = dUMP + diphosphate + H(+)</text>
        <dbReference type="Rhea" id="RHEA:10248"/>
        <dbReference type="ChEBI" id="CHEBI:15377"/>
        <dbReference type="ChEBI" id="CHEBI:15378"/>
        <dbReference type="ChEBI" id="CHEBI:33019"/>
        <dbReference type="ChEBI" id="CHEBI:61555"/>
        <dbReference type="ChEBI" id="CHEBI:246422"/>
        <dbReference type="EC" id="3.6.1.23"/>
    </reaction>
</comment>
<dbReference type="Proteomes" id="UP000801492">
    <property type="component" value="Unassembled WGS sequence"/>
</dbReference>
<evidence type="ECO:0000313" key="7">
    <source>
        <dbReference type="EMBL" id="KAF2897715.1"/>
    </source>
</evidence>
<dbReference type="GO" id="GO:0004170">
    <property type="term" value="F:dUTP diphosphatase activity"/>
    <property type="evidence" value="ECO:0007669"/>
    <property type="project" value="UniProtKB-UniRule"/>
</dbReference>
<gene>
    <name evidence="7" type="ORF">ILUMI_08462</name>
</gene>
<dbReference type="PANTHER" id="PTHR11241">
    <property type="entry name" value="DEOXYURIDINE 5'-TRIPHOSPHATE NUCLEOTIDOHYDROLASE"/>
    <property type="match status" value="1"/>
</dbReference>
<keyword evidence="5" id="KW-0479">Metal-binding</keyword>
<keyword evidence="4 5" id="KW-0546">Nucleotide metabolism</keyword>
<comment type="pathway">
    <text evidence="1 5">Pyrimidine metabolism; dUMP biosynthesis; dUMP from dCTP (dUTP route): step 2/2.</text>
</comment>
<evidence type="ECO:0000256" key="4">
    <source>
        <dbReference type="ARBA" id="ARBA00023080"/>
    </source>
</evidence>